<evidence type="ECO:0000313" key="2">
    <source>
        <dbReference type="EMBL" id="KAH3680293.1"/>
    </source>
</evidence>
<evidence type="ECO:0000256" key="1">
    <source>
        <dbReference type="SAM" id="MobiDB-lite"/>
    </source>
</evidence>
<keyword evidence="3" id="KW-1185">Reference proteome</keyword>
<protein>
    <submittedName>
        <fullName evidence="2">Uncharacterized protein</fullName>
    </submittedName>
</protein>
<dbReference type="EMBL" id="JAEUBG010004756">
    <property type="protein sequence ID" value="KAH3680293.1"/>
    <property type="molecule type" value="Genomic_DNA"/>
</dbReference>
<feature type="region of interest" description="Disordered" evidence="1">
    <location>
        <begin position="100"/>
        <end position="133"/>
    </location>
</feature>
<reference evidence="2" key="2">
    <citation type="submission" date="2021-01" db="EMBL/GenBank/DDBJ databases">
        <authorList>
            <person name="Schikora-Tamarit M.A."/>
        </authorList>
    </citation>
    <scope>NUCLEOTIDE SEQUENCE</scope>
    <source>
        <strain evidence="2">CBS2887</strain>
    </source>
</reference>
<dbReference type="AlphaFoldDB" id="A0A9P8PXJ1"/>
<feature type="compositionally biased region" description="Acidic residues" evidence="1">
    <location>
        <begin position="117"/>
        <end position="131"/>
    </location>
</feature>
<name>A0A9P8PXJ1_WICPI</name>
<dbReference type="Proteomes" id="UP000774326">
    <property type="component" value="Unassembled WGS sequence"/>
</dbReference>
<proteinExistence type="predicted"/>
<accession>A0A9P8PXJ1</accession>
<evidence type="ECO:0000313" key="3">
    <source>
        <dbReference type="Proteomes" id="UP000774326"/>
    </source>
</evidence>
<reference evidence="2" key="1">
    <citation type="journal article" date="2021" name="Open Biol.">
        <title>Shared evolutionary footprints suggest mitochondrial oxidative damage underlies multiple complex I losses in fungi.</title>
        <authorList>
            <person name="Schikora-Tamarit M.A."/>
            <person name="Marcet-Houben M."/>
            <person name="Nosek J."/>
            <person name="Gabaldon T."/>
        </authorList>
    </citation>
    <scope>NUCLEOTIDE SEQUENCE</scope>
    <source>
        <strain evidence="2">CBS2887</strain>
    </source>
</reference>
<comment type="caution">
    <text evidence="2">The sequence shown here is derived from an EMBL/GenBank/DDBJ whole genome shotgun (WGS) entry which is preliminary data.</text>
</comment>
<gene>
    <name evidence="2" type="ORF">WICPIJ_008335</name>
</gene>
<organism evidence="2 3">
    <name type="scientific">Wickerhamomyces pijperi</name>
    <name type="common">Yeast</name>
    <name type="synonym">Pichia pijperi</name>
    <dbReference type="NCBI Taxonomy" id="599730"/>
    <lineage>
        <taxon>Eukaryota</taxon>
        <taxon>Fungi</taxon>
        <taxon>Dikarya</taxon>
        <taxon>Ascomycota</taxon>
        <taxon>Saccharomycotina</taxon>
        <taxon>Saccharomycetes</taxon>
        <taxon>Phaffomycetales</taxon>
        <taxon>Wickerhamomycetaceae</taxon>
        <taxon>Wickerhamomyces</taxon>
    </lineage>
</organism>
<sequence length="255" mass="27820">MASTSISSSFITPSSETNVPKGCSDVIGHLLILATNKRSASKLCPSTSTSSFFFNVGRCLREPRLCKPPPPPVPASSEETEVFGVELESADTDDEWVEASLCTSSEVSSEPVPPEAFPEEPEEPEPEEPEPEPTLSFLLFFSSFSLLELHTSSTSNSSTATKSPSNALFLSLDPQMKISASSKPSVETYASDRFFLFTRNVPNTNRPSLTNSGILDCGKYGAKRDFLPPLPLLLLPWPPNPAIEEMDPEWELRCL</sequence>